<evidence type="ECO:0000256" key="1">
    <source>
        <dbReference type="ARBA" id="ARBA00023125"/>
    </source>
</evidence>
<feature type="DNA-binding region" description="H-T-H motif" evidence="2">
    <location>
        <begin position="36"/>
        <end position="55"/>
    </location>
</feature>
<dbReference type="SUPFAM" id="SSF46689">
    <property type="entry name" value="Homeodomain-like"/>
    <property type="match status" value="1"/>
</dbReference>
<organism evidence="4 5">
    <name type="scientific">Cohnella silvisoli</name>
    <dbReference type="NCBI Taxonomy" id="2873699"/>
    <lineage>
        <taxon>Bacteria</taxon>
        <taxon>Bacillati</taxon>
        <taxon>Bacillota</taxon>
        <taxon>Bacilli</taxon>
        <taxon>Bacillales</taxon>
        <taxon>Paenibacillaceae</taxon>
        <taxon>Cohnella</taxon>
    </lineage>
</organism>
<dbReference type="Pfam" id="PF00440">
    <property type="entry name" value="TetR_N"/>
    <property type="match status" value="1"/>
</dbReference>
<dbReference type="RefSeq" id="WP_232185085.1">
    <property type="nucleotide sequence ID" value="NZ_JAIOAP010000004.1"/>
</dbReference>
<dbReference type="InterPro" id="IPR036271">
    <property type="entry name" value="Tet_transcr_reg_TetR-rel_C_sf"/>
</dbReference>
<dbReference type="InterPro" id="IPR050624">
    <property type="entry name" value="HTH-type_Tx_Regulator"/>
</dbReference>
<evidence type="ECO:0000259" key="3">
    <source>
        <dbReference type="PROSITE" id="PS50977"/>
    </source>
</evidence>
<evidence type="ECO:0000313" key="4">
    <source>
        <dbReference type="EMBL" id="MEQ4482252.1"/>
    </source>
</evidence>
<dbReference type="Gene3D" id="1.10.357.10">
    <property type="entry name" value="Tetracycline Repressor, domain 2"/>
    <property type="match status" value="1"/>
</dbReference>
<gene>
    <name evidence="4" type="ORF">QJS35_07565</name>
</gene>
<dbReference type="PRINTS" id="PR00455">
    <property type="entry name" value="HTHTETR"/>
</dbReference>
<dbReference type="InterPro" id="IPR009057">
    <property type="entry name" value="Homeodomain-like_sf"/>
</dbReference>
<protein>
    <submittedName>
        <fullName evidence="4">TetR/AcrR family transcriptional regulator</fullName>
    </submittedName>
</protein>
<comment type="caution">
    <text evidence="4">The sequence shown here is derived from an EMBL/GenBank/DDBJ whole genome shotgun (WGS) entry which is preliminary data.</text>
</comment>
<sequence>MIPNSDRDDSYSNERRRHLMEIALKRFAKDGYHPTKISDIVGEAGVAQGTFYWYFKSKEAVALEIVEDGRNQLLDVIAQGYRQDSGTVQDMVQASETLLCRLFLFAEANRHLMELLLGSMAASDTIRQAIGETRIAMENAFLLNIERAIELGMLPATIDAKLRSAFLMSLIEGVISRWLFATMLPGNGTQAKTAQQLASETARFEFFGLLGI</sequence>
<dbReference type="PROSITE" id="PS50977">
    <property type="entry name" value="HTH_TETR_2"/>
    <property type="match status" value="1"/>
</dbReference>
<keyword evidence="5" id="KW-1185">Reference proteome</keyword>
<feature type="domain" description="HTH tetR-type" evidence="3">
    <location>
        <begin position="13"/>
        <end position="73"/>
    </location>
</feature>
<evidence type="ECO:0000256" key="2">
    <source>
        <dbReference type="PROSITE-ProRule" id="PRU00335"/>
    </source>
</evidence>
<evidence type="ECO:0000313" key="5">
    <source>
        <dbReference type="Proteomes" id="UP001493487"/>
    </source>
</evidence>
<dbReference type="InterPro" id="IPR001647">
    <property type="entry name" value="HTH_TetR"/>
</dbReference>
<dbReference type="SUPFAM" id="SSF48498">
    <property type="entry name" value="Tetracyclin repressor-like, C-terminal domain"/>
    <property type="match status" value="1"/>
</dbReference>
<dbReference type="PANTHER" id="PTHR43479:SF11">
    <property type="entry name" value="ACREF_ENVCD OPERON REPRESSOR-RELATED"/>
    <property type="match status" value="1"/>
</dbReference>
<proteinExistence type="predicted"/>
<accession>A0ABV1KR38</accession>
<name>A0ABV1KR38_9BACL</name>
<dbReference type="PANTHER" id="PTHR43479">
    <property type="entry name" value="ACREF/ENVCD OPERON REPRESSOR-RELATED"/>
    <property type="match status" value="1"/>
</dbReference>
<dbReference type="EMBL" id="JASKHM010000003">
    <property type="protein sequence ID" value="MEQ4482252.1"/>
    <property type="molecule type" value="Genomic_DNA"/>
</dbReference>
<keyword evidence="1 2" id="KW-0238">DNA-binding</keyword>
<reference evidence="4 5" key="1">
    <citation type="journal article" date="2023" name="Genome Announc.">
        <title>Pan-Genome Analyses of the Genus Cohnella and Proposal of the Novel Species Cohnella silvisoli sp. nov., Isolated from Forest Soil.</title>
        <authorList>
            <person name="Wang C."/>
            <person name="Mao L."/>
            <person name="Bao G."/>
            <person name="Zhu H."/>
        </authorList>
    </citation>
    <scope>NUCLEOTIDE SEQUENCE [LARGE SCALE GENOMIC DNA]</scope>
    <source>
        <strain evidence="4 5">NL03-T5-1</strain>
    </source>
</reference>
<dbReference type="Proteomes" id="UP001493487">
    <property type="component" value="Unassembled WGS sequence"/>
</dbReference>